<dbReference type="Proteomes" id="UP000053105">
    <property type="component" value="Unassembled WGS sequence"/>
</dbReference>
<proteinExistence type="predicted"/>
<dbReference type="AlphaFoldDB" id="A0A0M9AD50"/>
<name>A0A0M9AD50_9HYME</name>
<evidence type="ECO:0000313" key="1">
    <source>
        <dbReference type="EMBL" id="KOX80699.1"/>
    </source>
</evidence>
<sequence length="184" mass="21490">MEKENNKGETSRRCFSTLWTPFGNWFCSPYPDDLKCSRQNVQKRTLFSIEFRGEYSFDGYRRVRPEKCGSELKSPERSSKAWLPPRRKCFPEVKAQQGRNFVGLSVLAEAQSKLSDFSDFSNLLQYQKIQFDGTNPTQMNDTMVMVVQMSLKNLPQFDRISEAYTMYPRGFRIGSNLLHMTFND</sequence>
<evidence type="ECO:0000313" key="2">
    <source>
        <dbReference type="Proteomes" id="UP000053105"/>
    </source>
</evidence>
<keyword evidence="2" id="KW-1185">Reference proteome</keyword>
<dbReference type="EMBL" id="KQ435698">
    <property type="protein sequence ID" value="KOX80699.1"/>
    <property type="molecule type" value="Genomic_DNA"/>
</dbReference>
<protein>
    <submittedName>
        <fullName evidence="1">Uncharacterized protein</fullName>
    </submittedName>
</protein>
<organism evidence="1 2">
    <name type="scientific">Melipona quadrifasciata</name>
    <dbReference type="NCBI Taxonomy" id="166423"/>
    <lineage>
        <taxon>Eukaryota</taxon>
        <taxon>Metazoa</taxon>
        <taxon>Ecdysozoa</taxon>
        <taxon>Arthropoda</taxon>
        <taxon>Hexapoda</taxon>
        <taxon>Insecta</taxon>
        <taxon>Pterygota</taxon>
        <taxon>Neoptera</taxon>
        <taxon>Endopterygota</taxon>
        <taxon>Hymenoptera</taxon>
        <taxon>Apocrita</taxon>
        <taxon>Aculeata</taxon>
        <taxon>Apoidea</taxon>
        <taxon>Anthophila</taxon>
        <taxon>Apidae</taxon>
        <taxon>Melipona</taxon>
    </lineage>
</organism>
<gene>
    <name evidence="1" type="ORF">WN51_01987</name>
</gene>
<accession>A0A0M9AD50</accession>
<reference evidence="1 2" key="1">
    <citation type="submission" date="2015-07" db="EMBL/GenBank/DDBJ databases">
        <title>The genome of Melipona quadrifasciata.</title>
        <authorList>
            <person name="Pan H."/>
            <person name="Kapheim K."/>
        </authorList>
    </citation>
    <scope>NUCLEOTIDE SEQUENCE [LARGE SCALE GENOMIC DNA]</scope>
    <source>
        <strain evidence="1">0111107301</strain>
        <tissue evidence="1">Whole body</tissue>
    </source>
</reference>